<dbReference type="InterPro" id="IPR036388">
    <property type="entry name" value="WH-like_DNA-bd_sf"/>
</dbReference>
<keyword evidence="1" id="KW-0489">Methyltransferase</keyword>
<keyword evidence="7" id="KW-1185">Reference proteome</keyword>
<dbReference type="PROSITE" id="PS51683">
    <property type="entry name" value="SAM_OMT_II"/>
    <property type="match status" value="1"/>
</dbReference>
<proteinExistence type="inferred from homology"/>
<dbReference type="GO" id="GO:0008171">
    <property type="term" value="F:O-methyltransferase activity"/>
    <property type="evidence" value="ECO:0007669"/>
    <property type="project" value="InterPro"/>
</dbReference>
<dbReference type="OrthoDB" id="1606438at2759"/>
<dbReference type="AlphaFoldDB" id="A0A0D2CF22"/>
<dbReference type="RefSeq" id="XP_016249066.1">
    <property type="nucleotide sequence ID" value="XM_016391547.1"/>
</dbReference>
<evidence type="ECO:0000256" key="4">
    <source>
        <dbReference type="ARBA" id="ARBA00038277"/>
    </source>
</evidence>
<dbReference type="PANTHER" id="PTHR43712:SF5">
    <property type="entry name" value="O-METHYLTRANSFERASE ASQN-RELATED"/>
    <property type="match status" value="1"/>
</dbReference>
<evidence type="ECO:0000256" key="2">
    <source>
        <dbReference type="ARBA" id="ARBA00022679"/>
    </source>
</evidence>
<dbReference type="GeneID" id="27343907"/>
<gene>
    <name evidence="6" type="ORF">PV07_04713</name>
</gene>
<dbReference type="SUPFAM" id="SSF46785">
    <property type="entry name" value="Winged helix' DNA-binding domain"/>
    <property type="match status" value="1"/>
</dbReference>
<accession>A0A0D2CF22</accession>
<name>A0A0D2CF22_9EURO</name>
<sequence>MPTLQSEESLSELGRKIAELAETFDNRYAKESLAGTGSSSETDNHRMKARETLVLLLHNMIDKVQGPTRTLIEMINTARVRLSVMRALINFNLTENIPDGGSVSFNKLASIVGANRLMLERVIRFAFSQRIFREKIPGSGEVSHTELSKAIPALTPWFKLVLSPMTILPDLSLTEALDQKNRAETAAQLALKKGFWTSLKLNSKFDEFQDGLRSLSIAQKCCLENPVGDIFRWEEQGKALIIDLGGGDGFSSIEAAKKNPDLHFIVQDLEENRIQAEQNIPQELKNRVLFQAHDFFTPQRQIVQHPVTIFMKWILHNWSNDNCVKILRQLLPLLTQEGSRLLVQEYLLSDCGHIRAMDVTMLTLLNSGERTLFDFEALFQQVDRRMRIVKVWNSEEWCMKILEVVVDA</sequence>
<dbReference type="Gene3D" id="3.40.50.150">
    <property type="entry name" value="Vaccinia Virus protein VP39"/>
    <property type="match status" value="1"/>
</dbReference>
<evidence type="ECO:0000313" key="6">
    <source>
        <dbReference type="EMBL" id="KIW28850.1"/>
    </source>
</evidence>
<evidence type="ECO:0000256" key="1">
    <source>
        <dbReference type="ARBA" id="ARBA00022603"/>
    </source>
</evidence>
<comment type="similarity">
    <text evidence="4">Belongs to the class I-like SAM-binding methyltransferase superfamily. Cation-independent O-methyltransferase family.</text>
</comment>
<feature type="domain" description="O-methyltransferase C-terminal" evidence="5">
    <location>
        <begin position="239"/>
        <end position="381"/>
    </location>
</feature>
<organism evidence="6 7">
    <name type="scientific">Cladophialophora immunda</name>
    <dbReference type="NCBI Taxonomy" id="569365"/>
    <lineage>
        <taxon>Eukaryota</taxon>
        <taxon>Fungi</taxon>
        <taxon>Dikarya</taxon>
        <taxon>Ascomycota</taxon>
        <taxon>Pezizomycotina</taxon>
        <taxon>Eurotiomycetes</taxon>
        <taxon>Chaetothyriomycetidae</taxon>
        <taxon>Chaetothyriales</taxon>
        <taxon>Herpotrichiellaceae</taxon>
        <taxon>Cladophialophora</taxon>
    </lineage>
</organism>
<reference evidence="6 7" key="1">
    <citation type="submission" date="2015-01" db="EMBL/GenBank/DDBJ databases">
        <title>The Genome Sequence of Cladophialophora immunda CBS83496.</title>
        <authorList>
            <consortium name="The Broad Institute Genomics Platform"/>
            <person name="Cuomo C."/>
            <person name="de Hoog S."/>
            <person name="Gorbushina A."/>
            <person name="Stielow B."/>
            <person name="Teixiera M."/>
            <person name="Abouelleil A."/>
            <person name="Chapman S.B."/>
            <person name="Priest M."/>
            <person name="Young S.K."/>
            <person name="Wortman J."/>
            <person name="Nusbaum C."/>
            <person name="Birren B."/>
        </authorList>
    </citation>
    <scope>NUCLEOTIDE SEQUENCE [LARGE SCALE GENOMIC DNA]</scope>
    <source>
        <strain evidence="6 7">CBS 83496</strain>
    </source>
</reference>
<evidence type="ECO:0000313" key="7">
    <source>
        <dbReference type="Proteomes" id="UP000054466"/>
    </source>
</evidence>
<dbReference type="InterPro" id="IPR016461">
    <property type="entry name" value="COMT-like"/>
</dbReference>
<protein>
    <recommendedName>
        <fullName evidence="5">O-methyltransferase C-terminal domain-containing protein</fullName>
    </recommendedName>
</protein>
<keyword evidence="2" id="KW-0808">Transferase</keyword>
<dbReference type="InterPro" id="IPR036390">
    <property type="entry name" value="WH_DNA-bd_sf"/>
</dbReference>
<dbReference type="HOGENOM" id="CLU_005533_1_0_1"/>
<keyword evidence="3" id="KW-0949">S-adenosyl-L-methionine</keyword>
<dbReference type="GO" id="GO:0032259">
    <property type="term" value="P:methylation"/>
    <property type="evidence" value="ECO:0007669"/>
    <property type="project" value="UniProtKB-KW"/>
</dbReference>
<evidence type="ECO:0000259" key="5">
    <source>
        <dbReference type="Pfam" id="PF00891"/>
    </source>
</evidence>
<dbReference type="Gene3D" id="1.10.10.10">
    <property type="entry name" value="Winged helix-like DNA-binding domain superfamily/Winged helix DNA-binding domain"/>
    <property type="match status" value="1"/>
</dbReference>
<evidence type="ECO:0000256" key="3">
    <source>
        <dbReference type="ARBA" id="ARBA00022691"/>
    </source>
</evidence>
<dbReference type="EMBL" id="KN847042">
    <property type="protein sequence ID" value="KIW28850.1"/>
    <property type="molecule type" value="Genomic_DNA"/>
</dbReference>
<dbReference type="Proteomes" id="UP000054466">
    <property type="component" value="Unassembled WGS sequence"/>
</dbReference>
<dbReference type="VEuPathDB" id="FungiDB:PV07_04713"/>
<dbReference type="SUPFAM" id="SSF53335">
    <property type="entry name" value="S-adenosyl-L-methionine-dependent methyltransferases"/>
    <property type="match status" value="1"/>
</dbReference>
<dbReference type="Pfam" id="PF00891">
    <property type="entry name" value="Methyltransf_2"/>
    <property type="match status" value="1"/>
</dbReference>
<dbReference type="InterPro" id="IPR029063">
    <property type="entry name" value="SAM-dependent_MTases_sf"/>
</dbReference>
<dbReference type="PANTHER" id="PTHR43712">
    <property type="entry name" value="PUTATIVE (AFU_ORTHOLOGUE AFUA_4G14580)-RELATED"/>
    <property type="match status" value="1"/>
</dbReference>
<dbReference type="InterPro" id="IPR001077">
    <property type="entry name" value="COMT_C"/>
</dbReference>